<evidence type="ECO:0000313" key="2">
    <source>
        <dbReference type="EMBL" id="GJS63006.1"/>
    </source>
</evidence>
<accession>A0ABQ4XCT0</accession>
<feature type="region of interest" description="Disordered" evidence="1">
    <location>
        <begin position="43"/>
        <end position="75"/>
    </location>
</feature>
<gene>
    <name evidence="2" type="ORF">Tco_0677570</name>
</gene>
<dbReference type="EMBL" id="BQNB010009400">
    <property type="protein sequence ID" value="GJS63006.1"/>
    <property type="molecule type" value="Genomic_DNA"/>
</dbReference>
<sequence>MPCGATTLAKHVVEVRHVILMNKIQDVWRIGKILISKICGSNPDGGFGNPRGGRETRGGGDGFEGPGGQLSIVDT</sequence>
<organism evidence="2 3">
    <name type="scientific">Tanacetum coccineum</name>
    <dbReference type="NCBI Taxonomy" id="301880"/>
    <lineage>
        <taxon>Eukaryota</taxon>
        <taxon>Viridiplantae</taxon>
        <taxon>Streptophyta</taxon>
        <taxon>Embryophyta</taxon>
        <taxon>Tracheophyta</taxon>
        <taxon>Spermatophyta</taxon>
        <taxon>Magnoliopsida</taxon>
        <taxon>eudicotyledons</taxon>
        <taxon>Gunneridae</taxon>
        <taxon>Pentapetalae</taxon>
        <taxon>asterids</taxon>
        <taxon>campanulids</taxon>
        <taxon>Asterales</taxon>
        <taxon>Asteraceae</taxon>
        <taxon>Asteroideae</taxon>
        <taxon>Anthemideae</taxon>
        <taxon>Anthemidinae</taxon>
        <taxon>Tanacetum</taxon>
    </lineage>
</organism>
<feature type="compositionally biased region" description="Gly residues" evidence="1">
    <location>
        <begin position="59"/>
        <end position="68"/>
    </location>
</feature>
<comment type="caution">
    <text evidence="2">The sequence shown here is derived from an EMBL/GenBank/DDBJ whole genome shotgun (WGS) entry which is preliminary data.</text>
</comment>
<protein>
    <submittedName>
        <fullName evidence="2">Uncharacterized protein</fullName>
    </submittedName>
</protein>
<reference evidence="2" key="1">
    <citation type="journal article" date="2022" name="Int. J. Mol. Sci.">
        <title>Draft Genome of Tanacetum Coccineum: Genomic Comparison of Closely Related Tanacetum-Family Plants.</title>
        <authorList>
            <person name="Yamashiro T."/>
            <person name="Shiraishi A."/>
            <person name="Nakayama K."/>
            <person name="Satake H."/>
        </authorList>
    </citation>
    <scope>NUCLEOTIDE SEQUENCE</scope>
</reference>
<proteinExistence type="predicted"/>
<name>A0ABQ4XCT0_9ASTR</name>
<keyword evidence="3" id="KW-1185">Reference proteome</keyword>
<reference evidence="2" key="2">
    <citation type="submission" date="2022-01" db="EMBL/GenBank/DDBJ databases">
        <authorList>
            <person name="Yamashiro T."/>
            <person name="Shiraishi A."/>
            <person name="Satake H."/>
            <person name="Nakayama K."/>
        </authorList>
    </citation>
    <scope>NUCLEOTIDE SEQUENCE</scope>
</reference>
<evidence type="ECO:0000256" key="1">
    <source>
        <dbReference type="SAM" id="MobiDB-lite"/>
    </source>
</evidence>
<dbReference type="Proteomes" id="UP001151760">
    <property type="component" value="Unassembled WGS sequence"/>
</dbReference>
<evidence type="ECO:0000313" key="3">
    <source>
        <dbReference type="Proteomes" id="UP001151760"/>
    </source>
</evidence>